<sequence>MSDFNATTGQASQLANILATPQGNALQVSAQFFLDDILPPLDTRVDVDALIQRNPPVPRRIGSLITTEGRLWGFPKNPSKSKRLEKAAYKNLDYIAASIALEGSKKGLKRVVEFTTNATGDARMGKRQARSFPDAYFLACKEGTSGIVEWPKVAVCGEYRKNASPEDEREDHHFLVHFFLSIMFAESHQLGWDPTMKSLSDGRIEIVVQPENDGEELYRTIDLLSDIGSADLIGRGTRVWKAVKMVNGEEFGEPVALKDSWVDYSRQREGAIHERIRESILATAQAELFTRHFLTVECYGDVLVLDEQDRTRPPQDHSLLSSPELALTSIHTSEYHQVHHRIVFKEVGLPLSKVTSLLEVFNTLNDVVDGLRCLHECGWVHRDISTGNVVIVDGVAKITDLEYATSDDETTKAGQTGTIFFRPVEVDGPSYMFLPPPKLPPTYPIDRKALVARWAASYDDPSLPPPALRKRSPRQEEPNAPQVSKYKDLVFKYNPLHDLESVWWMAVYFVFNREVDIDDDGVDTEIRRMESQRQFARELFYQAIPRLRVMASEAFFGSHLDCLHPSIAPIGEILEDARIELVAGYRRAEEDIQTIGRNAANGLHAEFKQQFLIIANQLRMNDLPLRRFNERTFPRMIPAVDAVIAARDL</sequence>
<dbReference type="EMBL" id="MLYV02000283">
    <property type="protein sequence ID" value="PSS18949.1"/>
    <property type="molecule type" value="Genomic_DNA"/>
</dbReference>
<dbReference type="Gene3D" id="1.10.510.10">
    <property type="entry name" value="Transferase(Phosphotransferase) domain 1"/>
    <property type="match status" value="1"/>
</dbReference>
<comment type="caution">
    <text evidence="3">The sequence shown here is derived from an EMBL/GenBank/DDBJ whole genome shotgun (WGS) entry which is preliminary data.</text>
</comment>
<dbReference type="OrthoDB" id="2772604at2759"/>
<gene>
    <name evidence="3" type="ORF">PHLCEN_2v3165</name>
</gene>
<protein>
    <recommendedName>
        <fullName evidence="2">Fungal-type protein kinase domain-containing protein</fullName>
    </recommendedName>
</protein>
<evidence type="ECO:0000256" key="1">
    <source>
        <dbReference type="SAM" id="MobiDB-lite"/>
    </source>
</evidence>
<dbReference type="PANTHER" id="PTHR38248:SF2">
    <property type="entry name" value="FUNK1 11"/>
    <property type="match status" value="1"/>
</dbReference>
<dbReference type="SUPFAM" id="SSF56112">
    <property type="entry name" value="Protein kinase-like (PK-like)"/>
    <property type="match status" value="1"/>
</dbReference>
<dbReference type="InterPro" id="IPR011009">
    <property type="entry name" value="Kinase-like_dom_sf"/>
</dbReference>
<proteinExistence type="predicted"/>
<feature type="domain" description="Fungal-type protein kinase" evidence="2">
    <location>
        <begin position="168"/>
        <end position="509"/>
    </location>
</feature>
<keyword evidence="4" id="KW-1185">Reference proteome</keyword>
<dbReference type="STRING" id="98765.A0A2R6R123"/>
<dbReference type="Proteomes" id="UP000186601">
    <property type="component" value="Unassembled WGS sequence"/>
</dbReference>
<dbReference type="InterPro" id="IPR040976">
    <property type="entry name" value="Pkinase_fungal"/>
</dbReference>
<reference evidence="3 4" key="1">
    <citation type="submission" date="2018-02" db="EMBL/GenBank/DDBJ databases">
        <title>Genome sequence of the basidiomycete white-rot fungus Phlebia centrifuga.</title>
        <authorList>
            <person name="Granchi Z."/>
            <person name="Peng M."/>
            <person name="de Vries R.P."/>
            <person name="Hilden K."/>
            <person name="Makela M.R."/>
            <person name="Grigoriev I."/>
            <person name="Riley R."/>
        </authorList>
    </citation>
    <scope>NUCLEOTIDE SEQUENCE [LARGE SCALE GENOMIC DNA]</scope>
    <source>
        <strain evidence="3 4">FBCC195</strain>
    </source>
</reference>
<name>A0A2R6R123_9APHY</name>
<organism evidence="3 4">
    <name type="scientific">Hermanssonia centrifuga</name>
    <dbReference type="NCBI Taxonomy" id="98765"/>
    <lineage>
        <taxon>Eukaryota</taxon>
        <taxon>Fungi</taxon>
        <taxon>Dikarya</taxon>
        <taxon>Basidiomycota</taxon>
        <taxon>Agaricomycotina</taxon>
        <taxon>Agaricomycetes</taxon>
        <taxon>Polyporales</taxon>
        <taxon>Meruliaceae</taxon>
        <taxon>Hermanssonia</taxon>
    </lineage>
</organism>
<dbReference type="AlphaFoldDB" id="A0A2R6R123"/>
<evidence type="ECO:0000313" key="4">
    <source>
        <dbReference type="Proteomes" id="UP000186601"/>
    </source>
</evidence>
<accession>A0A2R6R123</accession>
<evidence type="ECO:0000259" key="2">
    <source>
        <dbReference type="Pfam" id="PF17667"/>
    </source>
</evidence>
<feature type="region of interest" description="Disordered" evidence="1">
    <location>
        <begin position="462"/>
        <end position="481"/>
    </location>
</feature>
<dbReference type="PANTHER" id="PTHR38248">
    <property type="entry name" value="FUNK1 6"/>
    <property type="match status" value="1"/>
</dbReference>
<evidence type="ECO:0000313" key="3">
    <source>
        <dbReference type="EMBL" id="PSS18949.1"/>
    </source>
</evidence>
<dbReference type="Pfam" id="PF17667">
    <property type="entry name" value="Pkinase_fungal"/>
    <property type="match status" value="1"/>
</dbReference>